<evidence type="ECO:0000256" key="2">
    <source>
        <dbReference type="ARBA" id="ARBA00023002"/>
    </source>
</evidence>
<comment type="cofactor">
    <cofactor evidence="1">
        <name>Fe(2+)</name>
        <dbReference type="ChEBI" id="CHEBI:29033"/>
    </cofactor>
</comment>
<evidence type="ECO:0000256" key="4">
    <source>
        <dbReference type="ARBA" id="ARBA00023194"/>
    </source>
</evidence>
<protein>
    <submittedName>
        <fullName evidence="6">SyrP-like protein</fullName>
    </submittedName>
</protein>
<reference evidence="6 7" key="1">
    <citation type="journal article" date="2018" name="Biodegradation">
        <title>1,4-Dioxane degradation characteristics of Rhodococcus aetherivorans JCM 14343.</title>
        <authorList>
            <person name="Inoue D."/>
            <person name="Tsunoda T."/>
            <person name="Yamamoto N."/>
            <person name="Ike M."/>
            <person name="Sei K."/>
        </authorList>
    </citation>
    <scope>NUCLEOTIDE SEQUENCE [LARGE SCALE GENOMIC DNA]</scope>
    <source>
        <strain evidence="6 7">JCM 14343</strain>
    </source>
</reference>
<proteinExistence type="predicted"/>
<dbReference type="Proteomes" id="UP000325466">
    <property type="component" value="Unassembled WGS sequence"/>
</dbReference>
<comment type="caution">
    <text evidence="6">The sequence shown here is derived from an EMBL/GenBank/DDBJ whole genome shotgun (WGS) entry which is preliminary data.</text>
</comment>
<gene>
    <name evidence="6" type="ORF">RAJCM14343_2677</name>
</gene>
<keyword evidence="7" id="KW-1185">Reference proteome</keyword>
<sequence length="313" mass="34823">MMTEGEQWQPLVVLPTAYDVAPTPQGLSDLIGNGLDVDGLLTEHRALLFKGFDITRDTLDGAIDLFLPNRAAYTHGNTPRSNLGGNIYTSTEYPADQSISMHNELSYASAWPSRLLFYCEQPAETGGATPLADAANWLQLIDPEVRDAFAGGLRYAQNLHGGRGLGKSWQQTFETDNRDEVEAFLAEGRSSWTWTSTGLRVTQERAATTHHPVTGEEVWFNQVDQWHPAGLPEDVRTIMTQMFTEADLPQSVTFRDGSPIPAEYVLHVREMGWKQAYDIDWETSNLALVDNVLAAHARRPYTGERRVLVAMSA</sequence>
<accession>A0ABQ0YLM8</accession>
<dbReference type="InterPro" id="IPR003819">
    <property type="entry name" value="TauD/TfdA-like"/>
</dbReference>
<evidence type="ECO:0000256" key="1">
    <source>
        <dbReference type="ARBA" id="ARBA00001954"/>
    </source>
</evidence>
<keyword evidence="4" id="KW-0045">Antibiotic biosynthesis</keyword>
<dbReference type="PANTHER" id="PTHR10696:SF56">
    <property type="entry name" value="TAUD_TFDA-LIKE DOMAIN-CONTAINING PROTEIN"/>
    <property type="match status" value="1"/>
</dbReference>
<feature type="domain" description="TauD/TfdA-like" evidence="5">
    <location>
        <begin position="37"/>
        <end position="309"/>
    </location>
</feature>
<dbReference type="SUPFAM" id="SSF51197">
    <property type="entry name" value="Clavaminate synthase-like"/>
    <property type="match status" value="1"/>
</dbReference>
<name>A0ABQ0YLM8_9NOCA</name>
<keyword evidence="3" id="KW-0408">Iron</keyword>
<evidence type="ECO:0000256" key="3">
    <source>
        <dbReference type="ARBA" id="ARBA00023004"/>
    </source>
</evidence>
<organism evidence="6 7">
    <name type="scientific">Rhodococcus aetherivorans</name>
    <dbReference type="NCBI Taxonomy" id="191292"/>
    <lineage>
        <taxon>Bacteria</taxon>
        <taxon>Bacillati</taxon>
        <taxon>Actinomycetota</taxon>
        <taxon>Actinomycetes</taxon>
        <taxon>Mycobacteriales</taxon>
        <taxon>Nocardiaceae</taxon>
        <taxon>Rhodococcus</taxon>
    </lineage>
</organism>
<dbReference type="Gene3D" id="3.60.130.10">
    <property type="entry name" value="Clavaminate synthase-like"/>
    <property type="match status" value="1"/>
</dbReference>
<dbReference type="PANTHER" id="PTHR10696">
    <property type="entry name" value="GAMMA-BUTYROBETAINE HYDROXYLASE-RELATED"/>
    <property type="match status" value="1"/>
</dbReference>
<evidence type="ECO:0000259" key="5">
    <source>
        <dbReference type="Pfam" id="PF02668"/>
    </source>
</evidence>
<dbReference type="InterPro" id="IPR042098">
    <property type="entry name" value="TauD-like_sf"/>
</dbReference>
<dbReference type="EMBL" id="BLAH01000084">
    <property type="protein sequence ID" value="GES37423.1"/>
    <property type="molecule type" value="Genomic_DNA"/>
</dbReference>
<evidence type="ECO:0000313" key="6">
    <source>
        <dbReference type="EMBL" id="GES37423.1"/>
    </source>
</evidence>
<dbReference type="RefSeq" id="WP_196813338.1">
    <property type="nucleotide sequence ID" value="NZ_BLAH01000084.1"/>
</dbReference>
<dbReference type="Pfam" id="PF02668">
    <property type="entry name" value="TauD"/>
    <property type="match status" value="1"/>
</dbReference>
<evidence type="ECO:0000313" key="7">
    <source>
        <dbReference type="Proteomes" id="UP000325466"/>
    </source>
</evidence>
<dbReference type="InterPro" id="IPR050411">
    <property type="entry name" value="AlphaKG_dependent_hydroxylases"/>
</dbReference>
<keyword evidence="2" id="KW-0560">Oxidoreductase</keyword>